<feature type="transmembrane region" description="Helical" evidence="10">
    <location>
        <begin position="325"/>
        <end position="344"/>
    </location>
</feature>
<dbReference type="InterPro" id="IPR001851">
    <property type="entry name" value="ABC_transp_permease"/>
</dbReference>
<keyword evidence="2" id="KW-0813">Transport</keyword>
<dbReference type="EMBL" id="CP128400">
    <property type="protein sequence ID" value="WJW68373.1"/>
    <property type="molecule type" value="Genomic_DNA"/>
</dbReference>
<keyword evidence="6" id="KW-0029">Amino-acid transport</keyword>
<proteinExistence type="inferred from homology"/>
<gene>
    <name evidence="11" type="ORF">HXX08_21495</name>
    <name evidence="12" type="ORF">OZ401_003983</name>
</gene>
<feature type="transmembrane region" description="Helical" evidence="10">
    <location>
        <begin position="118"/>
        <end position="138"/>
    </location>
</feature>
<keyword evidence="8 10" id="KW-0472">Membrane</keyword>
<feature type="transmembrane region" description="Helical" evidence="10">
    <location>
        <begin position="150"/>
        <end position="171"/>
    </location>
</feature>
<evidence type="ECO:0000256" key="1">
    <source>
        <dbReference type="ARBA" id="ARBA00004651"/>
    </source>
</evidence>
<reference evidence="11 13" key="1">
    <citation type="submission" date="2020-06" db="EMBL/GenBank/DDBJ databases">
        <title>Anoxygenic phototrophic Chloroflexota member uses a Type I reaction center.</title>
        <authorList>
            <person name="Tsuji J.M."/>
            <person name="Shaw N.A."/>
            <person name="Nagashima S."/>
            <person name="Venkiteswaran J."/>
            <person name="Schiff S.L."/>
            <person name="Hanada S."/>
            <person name="Tank M."/>
            <person name="Neufeld J.D."/>
        </authorList>
    </citation>
    <scope>NUCLEOTIDE SEQUENCE [LARGE SCALE GENOMIC DNA]</scope>
    <source>
        <strain evidence="11">L227-S17</strain>
    </source>
</reference>
<dbReference type="GO" id="GO:0015808">
    <property type="term" value="P:L-alanine transport"/>
    <property type="evidence" value="ECO:0007669"/>
    <property type="project" value="TreeGrafter"/>
</dbReference>
<evidence type="ECO:0000313" key="12">
    <source>
        <dbReference type="EMBL" id="WJW68373.1"/>
    </source>
</evidence>
<name>A0A8T7M8J9_9CHLR</name>
<dbReference type="GO" id="GO:0015192">
    <property type="term" value="F:L-phenylalanine transmembrane transporter activity"/>
    <property type="evidence" value="ECO:0007669"/>
    <property type="project" value="TreeGrafter"/>
</dbReference>
<feature type="transmembrane region" description="Helical" evidence="10">
    <location>
        <begin position="239"/>
        <end position="266"/>
    </location>
</feature>
<dbReference type="CDD" id="cd06582">
    <property type="entry name" value="TM_PBP1_LivH_like"/>
    <property type="match status" value="1"/>
</dbReference>
<keyword evidence="14" id="KW-1185">Reference proteome</keyword>
<dbReference type="PANTHER" id="PTHR11795">
    <property type="entry name" value="BRANCHED-CHAIN AMINO ACID TRANSPORT SYSTEM PERMEASE PROTEIN LIVH"/>
    <property type="match status" value="1"/>
</dbReference>
<feature type="transmembrane region" description="Helical" evidence="10">
    <location>
        <begin position="12"/>
        <end position="35"/>
    </location>
</feature>
<dbReference type="InterPro" id="IPR052157">
    <property type="entry name" value="BCAA_transport_permease"/>
</dbReference>
<dbReference type="PANTHER" id="PTHR11795:SF371">
    <property type="entry name" value="HIGH-AFFINITY BRANCHED-CHAIN AMINO ACID TRANSPORT SYSTEM PERMEASE PROTEIN LIVH"/>
    <property type="match status" value="1"/>
</dbReference>
<evidence type="ECO:0000256" key="8">
    <source>
        <dbReference type="ARBA" id="ARBA00023136"/>
    </source>
</evidence>
<dbReference type="GO" id="GO:0005304">
    <property type="term" value="F:L-valine transmembrane transporter activity"/>
    <property type="evidence" value="ECO:0007669"/>
    <property type="project" value="TreeGrafter"/>
</dbReference>
<dbReference type="EMBL" id="JACATZ010000003">
    <property type="protein sequence ID" value="NWJ48439.1"/>
    <property type="molecule type" value="Genomic_DNA"/>
</dbReference>
<evidence type="ECO:0000256" key="9">
    <source>
        <dbReference type="ARBA" id="ARBA00037998"/>
    </source>
</evidence>
<keyword evidence="3" id="KW-1003">Cell membrane</keyword>
<evidence type="ECO:0000313" key="14">
    <source>
        <dbReference type="Proteomes" id="UP001431572"/>
    </source>
</evidence>
<evidence type="ECO:0000256" key="7">
    <source>
        <dbReference type="ARBA" id="ARBA00022989"/>
    </source>
</evidence>
<feature type="transmembrane region" description="Helical" evidence="10">
    <location>
        <begin position="286"/>
        <end position="313"/>
    </location>
</feature>
<keyword evidence="4" id="KW-0997">Cell inner membrane</keyword>
<evidence type="ECO:0000256" key="4">
    <source>
        <dbReference type="ARBA" id="ARBA00022519"/>
    </source>
</evidence>
<evidence type="ECO:0000256" key="10">
    <source>
        <dbReference type="SAM" id="Phobius"/>
    </source>
</evidence>
<dbReference type="GO" id="GO:0015190">
    <property type="term" value="F:L-leucine transmembrane transporter activity"/>
    <property type="evidence" value="ECO:0007669"/>
    <property type="project" value="TreeGrafter"/>
</dbReference>
<evidence type="ECO:0000313" key="11">
    <source>
        <dbReference type="EMBL" id="NWJ48439.1"/>
    </source>
</evidence>
<evidence type="ECO:0000256" key="2">
    <source>
        <dbReference type="ARBA" id="ARBA00022448"/>
    </source>
</evidence>
<keyword evidence="7 10" id="KW-1133">Transmembrane helix</keyword>
<evidence type="ECO:0000256" key="3">
    <source>
        <dbReference type="ARBA" id="ARBA00022475"/>
    </source>
</evidence>
<dbReference type="AlphaFoldDB" id="A0A8T7M8J9"/>
<keyword evidence="5 10" id="KW-0812">Transmembrane</keyword>
<dbReference type="RefSeq" id="WP_341470278.1">
    <property type="nucleotide sequence ID" value="NZ_CP128400.1"/>
</dbReference>
<organism evidence="11 13">
    <name type="scientific">Candidatus Chlorohelix allophototropha</name>
    <dbReference type="NCBI Taxonomy" id="3003348"/>
    <lineage>
        <taxon>Bacteria</taxon>
        <taxon>Bacillati</taxon>
        <taxon>Chloroflexota</taxon>
        <taxon>Chloroflexia</taxon>
        <taxon>Candidatus Chloroheliales</taxon>
        <taxon>Candidatus Chloroheliaceae</taxon>
        <taxon>Candidatus Chlorohelix</taxon>
    </lineage>
</organism>
<dbReference type="GO" id="GO:0005886">
    <property type="term" value="C:plasma membrane"/>
    <property type="evidence" value="ECO:0007669"/>
    <property type="project" value="UniProtKB-SubCell"/>
</dbReference>
<comment type="similarity">
    <text evidence="9">Belongs to the binding-protein-dependent transport system permease family. LivHM subfamily.</text>
</comment>
<feature type="transmembrane region" description="Helical" evidence="10">
    <location>
        <begin position="95"/>
        <end position="112"/>
    </location>
</feature>
<dbReference type="GO" id="GO:1903806">
    <property type="term" value="P:L-isoleucine import across plasma membrane"/>
    <property type="evidence" value="ECO:0007669"/>
    <property type="project" value="TreeGrafter"/>
</dbReference>
<feature type="transmembrane region" description="Helical" evidence="10">
    <location>
        <begin position="191"/>
        <end position="218"/>
    </location>
</feature>
<dbReference type="GO" id="GO:0042941">
    <property type="term" value="P:D-alanine transmembrane transport"/>
    <property type="evidence" value="ECO:0007669"/>
    <property type="project" value="TreeGrafter"/>
</dbReference>
<feature type="transmembrane region" description="Helical" evidence="10">
    <location>
        <begin position="65"/>
        <end position="83"/>
    </location>
</feature>
<accession>A0A8T7M8J9</accession>
<evidence type="ECO:0000313" key="13">
    <source>
        <dbReference type="Proteomes" id="UP000521676"/>
    </source>
</evidence>
<dbReference type="Pfam" id="PF02653">
    <property type="entry name" value="BPD_transp_2"/>
    <property type="match status" value="1"/>
</dbReference>
<dbReference type="GO" id="GO:0015188">
    <property type="term" value="F:L-isoleucine transmembrane transporter activity"/>
    <property type="evidence" value="ECO:0007669"/>
    <property type="project" value="TreeGrafter"/>
</dbReference>
<protein>
    <submittedName>
        <fullName evidence="11">Branched-chain amino acid ABC transporter permease</fullName>
    </submittedName>
</protein>
<evidence type="ECO:0000256" key="6">
    <source>
        <dbReference type="ARBA" id="ARBA00022970"/>
    </source>
</evidence>
<reference evidence="12" key="2">
    <citation type="journal article" date="2024" name="Nature">
        <title>Anoxygenic phototroph of the Chloroflexota uses a type I reaction centre.</title>
        <authorList>
            <person name="Tsuji J.M."/>
            <person name="Shaw N.A."/>
            <person name="Nagashima S."/>
            <person name="Venkiteswaran J.J."/>
            <person name="Schiff S.L."/>
            <person name="Watanabe T."/>
            <person name="Fukui M."/>
            <person name="Hanada S."/>
            <person name="Tank M."/>
            <person name="Neufeld J.D."/>
        </authorList>
    </citation>
    <scope>NUCLEOTIDE SEQUENCE</scope>
    <source>
        <strain evidence="12">L227-S17</strain>
    </source>
</reference>
<evidence type="ECO:0000256" key="5">
    <source>
        <dbReference type="ARBA" id="ARBA00022692"/>
    </source>
</evidence>
<comment type="subcellular location">
    <subcellularLocation>
        <location evidence="1">Cell membrane</location>
        <topology evidence="1">Multi-pass membrane protein</topology>
    </subcellularLocation>
</comment>
<dbReference type="Proteomes" id="UP001431572">
    <property type="component" value="Chromosome 2"/>
</dbReference>
<dbReference type="Proteomes" id="UP000521676">
    <property type="component" value="Unassembled WGS sequence"/>
</dbReference>
<sequence length="351" mass="37112">MEQLPQQLVNGIWQGAALALFAVGYTLVFGLLDIVNLAHGATYMWGAFFGFVCVTKLNWSLWLAIPAAMIGAGLLAILLDRLAFKPLRTLTRGGLVLWGGFLILLLGIVGKWDDPLKWTLIGAGAIIMLVGVVQDYLTKVPLQVRQVPHLAPMIASIGASIILISLSQGIFGAQVARFPPGTVSDEPIQLVSGAVIAPVQLLVLVIGVVLMLALNFLITRTQVGRAIRAIAFNERTSRLLGINVDFVIAQTFFLSGALAGAAGVLLGLAVRRIDATMGNDVELAGLTVIIVGGMGSIWGAVAAAFLVGMLRVLSVAYLDSSFRDAFVFGLLILVLLVRPSGLFGRGSSTRA</sequence>